<evidence type="ECO:0000256" key="1">
    <source>
        <dbReference type="SAM" id="SignalP"/>
    </source>
</evidence>
<dbReference type="Proteomes" id="UP001055057">
    <property type="component" value="Unassembled WGS sequence"/>
</dbReference>
<dbReference type="EMBL" id="BPRB01000057">
    <property type="protein sequence ID" value="GJE58918.1"/>
    <property type="molecule type" value="Genomic_DNA"/>
</dbReference>
<dbReference type="Pfam" id="PF09832">
    <property type="entry name" value="DUF2059"/>
    <property type="match status" value="1"/>
</dbReference>
<reference evidence="3" key="1">
    <citation type="journal article" date="2021" name="Front. Microbiol.">
        <title>Comprehensive Comparative Genomics and Phenotyping of Methylobacterium Species.</title>
        <authorList>
            <person name="Alessa O."/>
            <person name="Ogura Y."/>
            <person name="Fujitani Y."/>
            <person name="Takami H."/>
            <person name="Hayashi T."/>
            <person name="Sahin N."/>
            <person name="Tani A."/>
        </authorList>
    </citation>
    <scope>NUCLEOTIDE SEQUENCE</scope>
    <source>
        <strain evidence="3">DSM 23632</strain>
    </source>
</reference>
<dbReference type="RefSeq" id="WP_238181514.1">
    <property type="nucleotide sequence ID" value="NZ_BPRB01000057.1"/>
</dbReference>
<proteinExistence type="predicted"/>
<evidence type="ECO:0000313" key="3">
    <source>
        <dbReference type="EMBL" id="GJE58918.1"/>
    </source>
</evidence>
<keyword evidence="1" id="KW-0732">Signal</keyword>
<accession>A0ABQ4TUF7</accession>
<name>A0ABQ4TUF7_9HYPH</name>
<protein>
    <recommendedName>
        <fullName evidence="2">DUF2059 domain-containing protein</fullName>
    </recommendedName>
</protein>
<feature type="signal peptide" evidence="1">
    <location>
        <begin position="1"/>
        <end position="21"/>
    </location>
</feature>
<reference evidence="3" key="2">
    <citation type="submission" date="2021-08" db="EMBL/GenBank/DDBJ databases">
        <authorList>
            <person name="Tani A."/>
            <person name="Ola A."/>
            <person name="Ogura Y."/>
            <person name="Katsura K."/>
            <person name="Hayashi T."/>
        </authorList>
    </citation>
    <scope>NUCLEOTIDE SEQUENCE</scope>
    <source>
        <strain evidence="3">DSM 23632</strain>
    </source>
</reference>
<gene>
    <name evidence="3" type="ORF">MPOCJGCO_1003</name>
</gene>
<organism evidence="3 4">
    <name type="scientific">Methylobacterium trifolii</name>
    <dbReference type="NCBI Taxonomy" id="1003092"/>
    <lineage>
        <taxon>Bacteria</taxon>
        <taxon>Pseudomonadati</taxon>
        <taxon>Pseudomonadota</taxon>
        <taxon>Alphaproteobacteria</taxon>
        <taxon>Hyphomicrobiales</taxon>
        <taxon>Methylobacteriaceae</taxon>
        <taxon>Methylobacterium</taxon>
    </lineage>
</organism>
<keyword evidence="4" id="KW-1185">Reference proteome</keyword>
<feature type="chain" id="PRO_5047088337" description="DUF2059 domain-containing protein" evidence="1">
    <location>
        <begin position="22"/>
        <end position="177"/>
    </location>
</feature>
<evidence type="ECO:0000259" key="2">
    <source>
        <dbReference type="Pfam" id="PF09832"/>
    </source>
</evidence>
<evidence type="ECO:0000313" key="4">
    <source>
        <dbReference type="Proteomes" id="UP001055057"/>
    </source>
</evidence>
<comment type="caution">
    <text evidence="3">The sequence shown here is derived from an EMBL/GenBank/DDBJ whole genome shotgun (WGS) entry which is preliminary data.</text>
</comment>
<sequence length="177" mass="18836">MRTLLLPLACLGLLLSGPVHAQAPQAPGTQATIDPERLAAARDVVRRAQGDRAALLEAMTAPMIGMVRQMGLDDAAKAQVVVREVIMPILAAHYEELLSVQALSFAAVLPKEDLQAIAAFYDTPAGRNLVKVQPQLSQAMLTGMQKWLGTLTGEMQAKIAEAAKAHGWNPGARPKAN</sequence>
<feature type="domain" description="DUF2059" evidence="2">
    <location>
        <begin position="105"/>
        <end position="150"/>
    </location>
</feature>
<dbReference type="InterPro" id="IPR018637">
    <property type="entry name" value="DUF2059"/>
</dbReference>